<dbReference type="PANTHER" id="PTHR13832:SF792">
    <property type="entry name" value="GM14286P"/>
    <property type="match status" value="1"/>
</dbReference>
<dbReference type="HOGENOM" id="CLU_020130_0_0_1"/>
<dbReference type="Proteomes" id="UP000016930">
    <property type="component" value="Unassembled WGS sequence"/>
</dbReference>
<reference evidence="2 3" key="1">
    <citation type="journal article" date="2012" name="Proc. Natl. Acad. Sci. U.S.A.">
        <title>Comparative genomics of Ceriporiopsis subvermispora and Phanerochaete chrysosporium provide insight into selective ligninolysis.</title>
        <authorList>
            <person name="Fernandez-Fueyo E."/>
            <person name="Ruiz-Duenas F.J."/>
            <person name="Ferreira P."/>
            <person name="Floudas D."/>
            <person name="Hibbett D.S."/>
            <person name="Canessa P."/>
            <person name="Larrondo L.F."/>
            <person name="James T.Y."/>
            <person name="Seelenfreund D."/>
            <person name="Lobos S."/>
            <person name="Polanco R."/>
            <person name="Tello M."/>
            <person name="Honda Y."/>
            <person name="Watanabe T."/>
            <person name="Watanabe T."/>
            <person name="Ryu J.S."/>
            <person name="Kubicek C.P."/>
            <person name="Schmoll M."/>
            <person name="Gaskell J."/>
            <person name="Hammel K.E."/>
            <person name="St John F.J."/>
            <person name="Vanden Wymelenberg A."/>
            <person name="Sabat G."/>
            <person name="Splinter BonDurant S."/>
            <person name="Syed K."/>
            <person name="Yadav J.S."/>
            <person name="Doddapaneni H."/>
            <person name="Subramanian V."/>
            <person name="Lavin J.L."/>
            <person name="Oguiza J.A."/>
            <person name="Perez G."/>
            <person name="Pisabarro A.G."/>
            <person name="Ramirez L."/>
            <person name="Santoyo F."/>
            <person name="Master E."/>
            <person name="Coutinho P.M."/>
            <person name="Henrissat B."/>
            <person name="Lombard V."/>
            <person name="Magnuson J.K."/>
            <person name="Kuees U."/>
            <person name="Hori C."/>
            <person name="Igarashi K."/>
            <person name="Samejima M."/>
            <person name="Held B.W."/>
            <person name="Barry K.W."/>
            <person name="LaButti K.M."/>
            <person name="Lapidus A."/>
            <person name="Lindquist E.A."/>
            <person name="Lucas S.M."/>
            <person name="Riley R."/>
            <person name="Salamov A.A."/>
            <person name="Hoffmeister D."/>
            <person name="Schwenk D."/>
            <person name="Hadar Y."/>
            <person name="Yarden O."/>
            <person name="de Vries R.P."/>
            <person name="Wiebenga A."/>
            <person name="Stenlid J."/>
            <person name="Eastwood D."/>
            <person name="Grigoriev I.V."/>
            <person name="Berka R.M."/>
            <person name="Blanchette R.A."/>
            <person name="Kersten P."/>
            <person name="Martinez A.T."/>
            <person name="Vicuna R."/>
            <person name="Cullen D."/>
        </authorList>
    </citation>
    <scope>NUCLEOTIDE SEQUENCE [LARGE SCALE GENOMIC DNA]</scope>
    <source>
        <strain evidence="2 3">B</strain>
    </source>
</reference>
<dbReference type="Gene3D" id="3.60.40.10">
    <property type="entry name" value="PPM-type phosphatase domain"/>
    <property type="match status" value="1"/>
</dbReference>
<sequence length="440" mass="49134">MTIQVVNLSPASLDDQRHALEEVRDFATTDMDRGGPGRWTYRVLREPALTQELKRLSSPKSWRSGVDAVTFQPCQSYQSRSQDRYAVEEWPMPGGTWVFSGVFDGHMNGDTSELAARKLPSHLRQALESRIRTAGPRALAPDAISEVLAQTITQFDDLIISHFLNVLPESFRANLPNVNPNHIRQLINDKSRGGHCYLRTAQAMGGTTALITLTDPRKENLWVANLGDCQAVLGSRDSAGRWSASLINSLHNGSNPQEARRIRSEHPGEPDCVRCERVAGFLAPTRALGDAWLKLPAPYTYKVFHNIEADWISRHDISACVPRLLTPPYVSSQPDVFHRRLRQSSGYSGPVDAFVILCSDGLQDMYDGLSEQKMADEWVNVVGRDIDASLRNQCARSNLAMGLLRDGLGGDDTQLVSRNLTVEMEERWVDDTTIIVQRFL</sequence>
<name>M2QZ87_CERS8</name>
<dbReference type="SUPFAM" id="SSF81606">
    <property type="entry name" value="PP2C-like"/>
    <property type="match status" value="1"/>
</dbReference>
<proteinExistence type="predicted"/>
<dbReference type="GO" id="GO:0004722">
    <property type="term" value="F:protein serine/threonine phosphatase activity"/>
    <property type="evidence" value="ECO:0007669"/>
    <property type="project" value="InterPro"/>
</dbReference>
<dbReference type="AlphaFoldDB" id="M2QZ87"/>
<dbReference type="Pfam" id="PF00481">
    <property type="entry name" value="PP2C"/>
    <property type="match status" value="1"/>
</dbReference>
<evidence type="ECO:0000313" key="3">
    <source>
        <dbReference type="Proteomes" id="UP000016930"/>
    </source>
</evidence>
<dbReference type="CDD" id="cd00143">
    <property type="entry name" value="PP2Cc"/>
    <property type="match status" value="1"/>
</dbReference>
<feature type="domain" description="PPM-type phosphatase" evidence="1">
    <location>
        <begin position="63"/>
        <end position="439"/>
    </location>
</feature>
<dbReference type="OrthoDB" id="420076at2759"/>
<dbReference type="InterPro" id="IPR001932">
    <property type="entry name" value="PPM-type_phosphatase-like_dom"/>
</dbReference>
<dbReference type="SMART" id="SM00332">
    <property type="entry name" value="PP2Cc"/>
    <property type="match status" value="1"/>
</dbReference>
<organism evidence="2 3">
    <name type="scientific">Ceriporiopsis subvermispora (strain B)</name>
    <name type="common">White-rot fungus</name>
    <name type="synonym">Gelatoporia subvermispora</name>
    <dbReference type="NCBI Taxonomy" id="914234"/>
    <lineage>
        <taxon>Eukaryota</taxon>
        <taxon>Fungi</taxon>
        <taxon>Dikarya</taxon>
        <taxon>Basidiomycota</taxon>
        <taxon>Agaricomycotina</taxon>
        <taxon>Agaricomycetes</taxon>
        <taxon>Polyporales</taxon>
        <taxon>Gelatoporiaceae</taxon>
        <taxon>Gelatoporia</taxon>
    </lineage>
</organism>
<keyword evidence="3" id="KW-1185">Reference proteome</keyword>
<accession>M2QZ87</accession>
<protein>
    <recommendedName>
        <fullName evidence="1">PPM-type phosphatase domain-containing protein</fullName>
    </recommendedName>
</protein>
<dbReference type="InterPro" id="IPR036457">
    <property type="entry name" value="PPM-type-like_dom_sf"/>
</dbReference>
<dbReference type="STRING" id="914234.M2QZ87"/>
<dbReference type="EMBL" id="KB445796">
    <property type="protein sequence ID" value="EMD37475.1"/>
    <property type="molecule type" value="Genomic_DNA"/>
</dbReference>
<dbReference type="PANTHER" id="PTHR13832">
    <property type="entry name" value="PROTEIN PHOSPHATASE 2C"/>
    <property type="match status" value="1"/>
</dbReference>
<dbReference type="InterPro" id="IPR015655">
    <property type="entry name" value="PP2C"/>
</dbReference>
<gene>
    <name evidence="2" type="ORF">CERSUDRAFT_94479</name>
</gene>
<evidence type="ECO:0000259" key="1">
    <source>
        <dbReference type="PROSITE" id="PS51746"/>
    </source>
</evidence>
<evidence type="ECO:0000313" key="2">
    <source>
        <dbReference type="EMBL" id="EMD37475.1"/>
    </source>
</evidence>
<dbReference type="PROSITE" id="PS51746">
    <property type="entry name" value="PPM_2"/>
    <property type="match status" value="1"/>
</dbReference>